<evidence type="ECO:0000313" key="4">
    <source>
        <dbReference type="EMBL" id="MBS1010420.1"/>
    </source>
</evidence>
<gene>
    <name evidence="6" type="ORF">DIS17_09820</name>
    <name evidence="4" type="ORF">JK167_06190</name>
    <name evidence="5" type="ORF">UCCLBBS449_2441</name>
</gene>
<dbReference type="Proteomes" id="UP000676478">
    <property type="component" value="Unassembled WGS sequence"/>
</dbReference>
<keyword evidence="1 2" id="KW-0238">DNA-binding</keyword>
<feature type="DNA-binding region" description="H-T-H motif" evidence="2">
    <location>
        <begin position="24"/>
        <end position="43"/>
    </location>
</feature>
<reference evidence="4" key="4">
    <citation type="submission" date="2022-09" db="EMBL/GenBank/DDBJ databases">
        <title>Genome-inferred correspondence between phylogeny and metabolic traits in the wild Drosophila gut microbiome.</title>
        <authorList>
            <person name="Bueno E."/>
            <person name="Blow F."/>
            <person name="Douglas A.E."/>
        </authorList>
    </citation>
    <scope>NUCLEOTIDE SEQUENCE</scope>
    <source>
        <strain evidence="4">Dm-2019-70</strain>
    </source>
</reference>
<dbReference type="InterPro" id="IPR001647">
    <property type="entry name" value="HTH_TetR"/>
</dbReference>
<dbReference type="SUPFAM" id="SSF46689">
    <property type="entry name" value="Homeodomain-like"/>
    <property type="match status" value="1"/>
</dbReference>
<proteinExistence type="predicted"/>
<protein>
    <submittedName>
        <fullName evidence="4">TetR/AcrR family transcriptional regulator</fullName>
    </submittedName>
</protein>
<dbReference type="GO" id="GO:0003677">
    <property type="term" value="F:DNA binding"/>
    <property type="evidence" value="ECO:0007669"/>
    <property type="project" value="UniProtKB-UniRule"/>
</dbReference>
<dbReference type="GeneID" id="56994177"/>
<evidence type="ECO:0000313" key="7">
    <source>
        <dbReference type="Proteomes" id="UP000307074"/>
    </source>
</evidence>
<dbReference type="SUPFAM" id="SSF48498">
    <property type="entry name" value="Tetracyclin repressor-like, C-terminal domain"/>
    <property type="match status" value="1"/>
</dbReference>
<dbReference type="EMBL" id="QFDK01000011">
    <property type="protein sequence ID" value="TOZ02848.1"/>
    <property type="molecule type" value="Genomic_DNA"/>
</dbReference>
<name>A0A0C1M389_LEVBR</name>
<dbReference type="InterPro" id="IPR036271">
    <property type="entry name" value="Tet_transcr_reg_TetR-rel_C_sf"/>
</dbReference>
<evidence type="ECO:0000313" key="8">
    <source>
        <dbReference type="Proteomes" id="UP000676478"/>
    </source>
</evidence>
<reference evidence="5 7" key="2">
    <citation type="submission" date="2018-07" db="EMBL/GenBank/DDBJ databases">
        <authorList>
            <person name="Feyereisen M."/>
        </authorList>
    </citation>
    <scope>NUCLEOTIDE SEQUENCE [LARGE SCALE GENOMIC DNA]</scope>
    <source>
        <strain evidence="5 7">UCCLBBS449</strain>
    </source>
</reference>
<dbReference type="Pfam" id="PF00440">
    <property type="entry name" value="TetR_N"/>
    <property type="match status" value="1"/>
</dbReference>
<evidence type="ECO:0000256" key="2">
    <source>
        <dbReference type="PROSITE-ProRule" id="PRU00335"/>
    </source>
</evidence>
<feature type="domain" description="HTH tetR-type" evidence="3">
    <location>
        <begin position="1"/>
        <end position="61"/>
    </location>
</feature>
<sequence length="216" mass="24515">MIDQKELTIRLNHVILIDGFRQLSMSKLATAANVSRAKLYLCFKNKDEIVAAVVDRHFKFIAEHPVPKHFTPATFLPIWLDSLLLMGATTDKFKADLQQVYPDLYQRFEQAYQTYFEQLKSYVAQGQNAGFLVADFSAEFVIFQAQTLVSAVLTQVRQQKLTLTAAEHYMSAIFDLQLTGLVTPAARDQLQLTNVTGFMATILREFRATYAQIASH</sequence>
<dbReference type="AlphaFoldDB" id="A0A0C1M389"/>
<dbReference type="Proteomes" id="UP000785759">
    <property type="component" value="Unassembled WGS sequence"/>
</dbReference>
<evidence type="ECO:0000313" key="5">
    <source>
        <dbReference type="EMBL" id="QCZ54343.1"/>
    </source>
</evidence>
<dbReference type="Gene3D" id="1.10.357.10">
    <property type="entry name" value="Tetracycline Repressor, domain 2"/>
    <property type="match status" value="1"/>
</dbReference>
<dbReference type="RefSeq" id="WP_021742147.1">
    <property type="nucleotide sequence ID" value="NZ_BEWS01000005.1"/>
</dbReference>
<dbReference type="EMBL" id="JAERKF010000006">
    <property type="protein sequence ID" value="MBS1010420.1"/>
    <property type="molecule type" value="Genomic_DNA"/>
</dbReference>
<dbReference type="Proteomes" id="UP000307074">
    <property type="component" value="Chromosome"/>
</dbReference>
<dbReference type="InterPro" id="IPR009057">
    <property type="entry name" value="Homeodomain-like_sf"/>
</dbReference>
<evidence type="ECO:0000259" key="3">
    <source>
        <dbReference type="PROSITE" id="PS50977"/>
    </source>
</evidence>
<dbReference type="OrthoDB" id="881297at2"/>
<accession>A0A0C1M389</accession>
<organism evidence="4 8">
    <name type="scientific">Levilactobacillus brevis</name>
    <name type="common">Lactobacillus brevis</name>
    <dbReference type="NCBI Taxonomy" id="1580"/>
    <lineage>
        <taxon>Bacteria</taxon>
        <taxon>Bacillati</taxon>
        <taxon>Bacillota</taxon>
        <taxon>Bacilli</taxon>
        <taxon>Lactobacillales</taxon>
        <taxon>Lactobacillaceae</taxon>
        <taxon>Levilactobacillus</taxon>
    </lineage>
</organism>
<dbReference type="EMBL" id="CP031198">
    <property type="protein sequence ID" value="QCZ54343.1"/>
    <property type="molecule type" value="Genomic_DNA"/>
</dbReference>
<reference evidence="4" key="3">
    <citation type="submission" date="2020-12" db="EMBL/GenBank/DDBJ databases">
        <authorList>
            <person name="Mcmullen J.G."/>
        </authorList>
    </citation>
    <scope>NUCLEOTIDE SEQUENCE</scope>
    <source>
        <strain evidence="4">Dm-2019-70</strain>
    </source>
</reference>
<reference evidence="6" key="1">
    <citation type="submission" date="2018-05" db="EMBL/GenBank/DDBJ databases">
        <title>Genome Comparison of Lactic Acid Bacteria Isolated from non-Wheat Sourdough.</title>
        <authorList>
            <person name="Rice T."/>
            <person name="Axel C."/>
            <person name="Lynch K.M."/>
            <person name="Benz C."/>
            <person name="Arendt E.K."/>
            <person name="Coffey A."/>
        </authorList>
    </citation>
    <scope>NUCLEOTIDE SEQUENCE</scope>
    <source>
        <strain evidence="6">TR055</strain>
    </source>
</reference>
<evidence type="ECO:0000313" key="6">
    <source>
        <dbReference type="EMBL" id="TOZ02848.1"/>
    </source>
</evidence>
<evidence type="ECO:0000256" key="1">
    <source>
        <dbReference type="ARBA" id="ARBA00023125"/>
    </source>
</evidence>
<dbReference type="PROSITE" id="PS50977">
    <property type="entry name" value="HTH_TETR_2"/>
    <property type="match status" value="1"/>
</dbReference>